<evidence type="ECO:0000313" key="2">
    <source>
        <dbReference type="Proteomes" id="UP000178449"/>
    </source>
</evidence>
<dbReference type="AlphaFoldDB" id="A0A1F6GFI1"/>
<dbReference type="EMBL" id="MFNE01000008">
    <property type="protein sequence ID" value="OGG96867.1"/>
    <property type="molecule type" value="Genomic_DNA"/>
</dbReference>
<dbReference type="Proteomes" id="UP000178449">
    <property type="component" value="Unassembled WGS sequence"/>
</dbReference>
<sequence length="211" mass="23319">MNDQAIRTSNLDRLVEHIKSEGIEQAHREAALILAQAEEERSRILDEAQKQADALIEASAQKVLKAEQAMTQRLKMAGRDLVLSLEEELVKRLQSFLALKLAEPLNTADLKDFILALAQGFSGQGPLNLEVTLPPEVLTRFETSLIEAFKSSLAQDIKLKGDPKIGAGLLICEQGSDFFFDFSANRLAQWLAGHAGPRLKELFEQGEEPSP</sequence>
<accession>A0A1F6GFI1</accession>
<evidence type="ECO:0000313" key="1">
    <source>
        <dbReference type="EMBL" id="OGG96867.1"/>
    </source>
</evidence>
<name>A0A1F6GFI1_9PROT</name>
<proteinExistence type="predicted"/>
<organism evidence="1 2">
    <name type="scientific">Candidatus Lambdaproteobacteria bacterium RIFOXYD2_FULL_50_16</name>
    <dbReference type="NCBI Taxonomy" id="1817772"/>
    <lineage>
        <taxon>Bacteria</taxon>
        <taxon>Pseudomonadati</taxon>
        <taxon>Pseudomonadota</taxon>
        <taxon>Candidatus Lambdaproteobacteria</taxon>
    </lineage>
</organism>
<evidence type="ECO:0008006" key="3">
    <source>
        <dbReference type="Google" id="ProtNLM"/>
    </source>
</evidence>
<protein>
    <recommendedName>
        <fullName evidence="3">V-type ATP synthase subunit E</fullName>
    </recommendedName>
</protein>
<gene>
    <name evidence="1" type="ORF">A2527_00365</name>
</gene>
<comment type="caution">
    <text evidence="1">The sequence shown here is derived from an EMBL/GenBank/DDBJ whole genome shotgun (WGS) entry which is preliminary data.</text>
</comment>
<reference evidence="1 2" key="1">
    <citation type="journal article" date="2016" name="Nat. Commun.">
        <title>Thousands of microbial genomes shed light on interconnected biogeochemical processes in an aquifer system.</title>
        <authorList>
            <person name="Anantharaman K."/>
            <person name="Brown C.T."/>
            <person name="Hug L.A."/>
            <person name="Sharon I."/>
            <person name="Castelle C.J."/>
            <person name="Probst A.J."/>
            <person name="Thomas B.C."/>
            <person name="Singh A."/>
            <person name="Wilkins M.J."/>
            <person name="Karaoz U."/>
            <person name="Brodie E.L."/>
            <person name="Williams K.H."/>
            <person name="Hubbard S.S."/>
            <person name="Banfield J.F."/>
        </authorList>
    </citation>
    <scope>NUCLEOTIDE SEQUENCE [LARGE SCALE GENOMIC DNA]</scope>
</reference>
<dbReference type="STRING" id="1817772.A2527_00365"/>